<dbReference type="InterPro" id="IPR041308">
    <property type="entry name" value="Xer_N"/>
</dbReference>
<reference evidence="5 6" key="1">
    <citation type="submission" date="2018-04" db="EMBL/GenBank/DDBJ databases">
        <title>Novel Campyloabacter and Helicobacter Species and Strains.</title>
        <authorList>
            <person name="Mannion A.J."/>
            <person name="Shen Z."/>
            <person name="Fox J.G."/>
        </authorList>
    </citation>
    <scope>NUCLEOTIDE SEQUENCE [LARGE SCALE GENOMIC DNA]</scope>
    <source>
        <strain evidence="5 6">MIT 17-337</strain>
    </source>
</reference>
<dbReference type="Pfam" id="PF18644">
    <property type="entry name" value="Phage_int_SAM_6"/>
    <property type="match status" value="1"/>
</dbReference>
<dbReference type="AlphaFoldDB" id="A0A3D8IFA0"/>
<dbReference type="PROSITE" id="PS51898">
    <property type="entry name" value="TYR_RECOMBINASE"/>
    <property type="match status" value="1"/>
</dbReference>
<dbReference type="Proteomes" id="UP000256379">
    <property type="component" value="Unassembled WGS sequence"/>
</dbReference>
<dbReference type="GO" id="GO:0015074">
    <property type="term" value="P:DNA integration"/>
    <property type="evidence" value="ECO:0007669"/>
    <property type="project" value="InterPro"/>
</dbReference>
<dbReference type="Gene3D" id="1.10.150.130">
    <property type="match status" value="1"/>
</dbReference>
<gene>
    <name evidence="5" type="ORF">CQA53_08335</name>
</gene>
<dbReference type="InterPro" id="IPR011010">
    <property type="entry name" value="DNA_brk_join_enz"/>
</dbReference>
<dbReference type="EMBL" id="NXLQ01000023">
    <property type="protein sequence ID" value="RDU63566.1"/>
    <property type="molecule type" value="Genomic_DNA"/>
</dbReference>
<keyword evidence="6" id="KW-1185">Reference proteome</keyword>
<dbReference type="SUPFAM" id="SSF56349">
    <property type="entry name" value="DNA breaking-rejoining enzymes"/>
    <property type="match status" value="1"/>
</dbReference>
<dbReference type="InterPro" id="IPR002104">
    <property type="entry name" value="Integrase_catalytic"/>
</dbReference>
<feature type="domain" description="Tyr recombinase" evidence="4">
    <location>
        <begin position="162"/>
        <end position="356"/>
    </location>
</feature>
<evidence type="ECO:0000313" key="5">
    <source>
        <dbReference type="EMBL" id="RDU63566.1"/>
    </source>
</evidence>
<dbReference type="GO" id="GO:0003677">
    <property type="term" value="F:DNA binding"/>
    <property type="evidence" value="ECO:0007669"/>
    <property type="project" value="UniProtKB-KW"/>
</dbReference>
<evidence type="ECO:0000259" key="4">
    <source>
        <dbReference type="PROSITE" id="PS51898"/>
    </source>
</evidence>
<name>A0A3D8IFA0_9HELI</name>
<evidence type="ECO:0000256" key="3">
    <source>
        <dbReference type="ARBA" id="ARBA00023172"/>
    </source>
</evidence>
<comment type="similarity">
    <text evidence="1">Belongs to the 'phage' integrase family.</text>
</comment>
<dbReference type="InterPro" id="IPR013762">
    <property type="entry name" value="Integrase-like_cat_sf"/>
</dbReference>
<dbReference type="Pfam" id="PF00589">
    <property type="entry name" value="Phage_integrase"/>
    <property type="match status" value="1"/>
</dbReference>
<dbReference type="Gene3D" id="1.10.443.10">
    <property type="entry name" value="Intergrase catalytic core"/>
    <property type="match status" value="1"/>
</dbReference>
<dbReference type="InterPro" id="IPR010998">
    <property type="entry name" value="Integrase_recombinase_N"/>
</dbReference>
<dbReference type="PANTHER" id="PTHR30349">
    <property type="entry name" value="PHAGE INTEGRASE-RELATED"/>
    <property type="match status" value="1"/>
</dbReference>
<dbReference type="GO" id="GO:0006310">
    <property type="term" value="P:DNA recombination"/>
    <property type="evidence" value="ECO:0007669"/>
    <property type="project" value="UniProtKB-KW"/>
</dbReference>
<comment type="caution">
    <text evidence="5">The sequence shown here is derived from an EMBL/GenBank/DDBJ whole genome shotgun (WGS) entry which is preliminary data.</text>
</comment>
<evidence type="ECO:0000313" key="6">
    <source>
        <dbReference type="Proteomes" id="UP000256379"/>
    </source>
</evidence>
<protein>
    <submittedName>
        <fullName evidence="5">Site-specific recombinase</fullName>
    </submittedName>
</protein>
<accession>A0A3D8IFA0</accession>
<evidence type="ECO:0000256" key="1">
    <source>
        <dbReference type="ARBA" id="ARBA00008857"/>
    </source>
</evidence>
<sequence>MMYQLNQKEGFEVSLKFWIERFFYTKLMKLSAHRVKDKAEFACIIQEIQSGGRQSIENIITLCKKARKIGLLGINTYANPLFVFYRHCVTIGFQDMCEIQNDNIQEFLSIYTTNLSLTTIRNYRFALNNFFDFIQKNNILENGATHIYNIELLGSNQSFKQELPEYLTQDELQRFLEALQKYDLGQKRVNPVIRLRNQLIILMIAYSGARVSEILCLNFKDVSSEKDYYVLRLHGKGNKMRVVYISRFLLESYYQEWIELRSHFSYVNETMPLFINHKLQTPTQPYIYVIIENLLANIGIRKAKNGAHLLRHSFATMLYTKSKDLVLVQETLGHSSIETSRIYTHFDNNKLKHAANVISENIHPD</sequence>
<dbReference type="OrthoDB" id="9801717at2"/>
<organism evidence="5 6">
    <name type="scientific">Helicobacter didelphidarum</name>
    <dbReference type="NCBI Taxonomy" id="2040648"/>
    <lineage>
        <taxon>Bacteria</taxon>
        <taxon>Pseudomonadati</taxon>
        <taxon>Campylobacterota</taxon>
        <taxon>Epsilonproteobacteria</taxon>
        <taxon>Campylobacterales</taxon>
        <taxon>Helicobacteraceae</taxon>
        <taxon>Helicobacter</taxon>
    </lineage>
</organism>
<dbReference type="InterPro" id="IPR050090">
    <property type="entry name" value="Tyrosine_recombinase_XerCD"/>
</dbReference>
<keyword evidence="2" id="KW-0238">DNA-binding</keyword>
<dbReference type="PANTHER" id="PTHR30349:SF64">
    <property type="entry name" value="PROPHAGE INTEGRASE INTD-RELATED"/>
    <property type="match status" value="1"/>
</dbReference>
<evidence type="ECO:0000256" key="2">
    <source>
        <dbReference type="ARBA" id="ARBA00023125"/>
    </source>
</evidence>
<proteinExistence type="inferred from homology"/>
<keyword evidence="3" id="KW-0233">DNA recombination</keyword>